<evidence type="ECO:0000313" key="2">
    <source>
        <dbReference type="Proteomes" id="UP001156703"/>
    </source>
</evidence>
<proteinExistence type="predicted"/>
<dbReference type="Proteomes" id="UP001156703">
    <property type="component" value="Unassembled WGS sequence"/>
</dbReference>
<sequence>MLGKIAGAFIGNRLAGRNDGLKGALLGAAGARIAARGLGPLGTALTIGWGAKKLYQWNKARKAGATYPAAATPSKGPTRTNSL</sequence>
<dbReference type="EMBL" id="BSOO01000022">
    <property type="protein sequence ID" value="GLR48280.1"/>
    <property type="molecule type" value="Genomic_DNA"/>
</dbReference>
<name>A0ABQ5Z6A9_9SPHN</name>
<comment type="caution">
    <text evidence="1">The sequence shown here is derived from an EMBL/GenBank/DDBJ whole genome shotgun (WGS) entry which is preliminary data.</text>
</comment>
<reference evidence="2" key="1">
    <citation type="journal article" date="2019" name="Int. J. Syst. Evol. Microbiol.">
        <title>The Global Catalogue of Microorganisms (GCM) 10K type strain sequencing project: providing services to taxonomists for standard genome sequencing and annotation.</title>
        <authorList>
            <consortium name="The Broad Institute Genomics Platform"/>
            <consortium name="The Broad Institute Genome Sequencing Center for Infectious Disease"/>
            <person name="Wu L."/>
            <person name="Ma J."/>
        </authorList>
    </citation>
    <scope>NUCLEOTIDE SEQUENCE [LARGE SCALE GENOMIC DNA]</scope>
    <source>
        <strain evidence="2">NBRC 102146</strain>
    </source>
</reference>
<keyword evidence="2" id="KW-1185">Reference proteome</keyword>
<organism evidence="1 2">
    <name type="scientific">Sphingomonas astaxanthinifaciens DSM 22298</name>
    <dbReference type="NCBI Taxonomy" id="1123267"/>
    <lineage>
        <taxon>Bacteria</taxon>
        <taxon>Pseudomonadati</taxon>
        <taxon>Pseudomonadota</taxon>
        <taxon>Alphaproteobacteria</taxon>
        <taxon>Sphingomonadales</taxon>
        <taxon>Sphingomonadaceae</taxon>
        <taxon>Sphingomonas</taxon>
    </lineage>
</organism>
<dbReference type="RefSeq" id="WP_029940249.1">
    <property type="nucleotide sequence ID" value="NZ_BSOO01000022.1"/>
</dbReference>
<evidence type="ECO:0000313" key="1">
    <source>
        <dbReference type="EMBL" id="GLR48280.1"/>
    </source>
</evidence>
<gene>
    <name evidence="1" type="ORF">GCM10007925_19940</name>
</gene>
<accession>A0ABQ5Z6A9</accession>
<protein>
    <submittedName>
        <fullName evidence="1">Uncharacterized protein</fullName>
    </submittedName>
</protein>